<dbReference type="RefSeq" id="WP_132002578.1">
    <property type="nucleotide sequence ID" value="NZ_SLWL01000001.1"/>
</dbReference>
<dbReference type="Pfam" id="PF04101">
    <property type="entry name" value="Glyco_tran_28_C"/>
    <property type="match status" value="1"/>
</dbReference>
<dbReference type="PANTHER" id="PTHR21015">
    <property type="entry name" value="UDP-N-ACETYLGLUCOSAMINE--N-ACETYLMURAMYL-(PENTAPEPTIDE) PYROPHOSPHORYL-UNDECAPRENOL N-ACETYLGLUCOSAMINE TRANSFERASE 1"/>
    <property type="match status" value="1"/>
</dbReference>
<gene>
    <name evidence="2" type="ORF">EV666_101572</name>
</gene>
<evidence type="ECO:0000313" key="2">
    <source>
        <dbReference type="EMBL" id="TCO16317.1"/>
    </source>
</evidence>
<feature type="domain" description="Glycosyl transferase family 28 C-terminal" evidence="1">
    <location>
        <begin position="220"/>
        <end position="352"/>
    </location>
</feature>
<dbReference type="PANTHER" id="PTHR21015:SF28">
    <property type="entry name" value="SLL1722 PROTEIN"/>
    <property type="match status" value="1"/>
</dbReference>
<proteinExistence type="predicted"/>
<dbReference type="Gene3D" id="3.40.50.2000">
    <property type="entry name" value="Glycogen Phosphorylase B"/>
    <property type="match status" value="2"/>
</dbReference>
<dbReference type="Gene3D" id="3.20.20.370">
    <property type="entry name" value="Glycoside hydrolase/deacetylase"/>
    <property type="match status" value="1"/>
</dbReference>
<dbReference type="CDD" id="cd10928">
    <property type="entry name" value="CE4_u4"/>
    <property type="match status" value="1"/>
</dbReference>
<dbReference type="InterPro" id="IPR049591">
    <property type="entry name" value="CE4_u4-like"/>
</dbReference>
<keyword evidence="3" id="KW-1185">Reference proteome</keyword>
<dbReference type="SUPFAM" id="SSF53756">
    <property type="entry name" value="UDP-Glycosyltransferase/glycogen phosphorylase"/>
    <property type="match status" value="1"/>
</dbReference>
<name>A0A4R2GYV1_9HYPH</name>
<dbReference type="AlphaFoldDB" id="A0A4R2GYV1"/>
<dbReference type="EMBL" id="SLWL01000001">
    <property type="protein sequence ID" value="TCO16317.1"/>
    <property type="molecule type" value="Genomic_DNA"/>
</dbReference>
<organism evidence="2 3">
    <name type="scientific">Camelimonas lactis</name>
    <dbReference type="NCBI Taxonomy" id="659006"/>
    <lineage>
        <taxon>Bacteria</taxon>
        <taxon>Pseudomonadati</taxon>
        <taxon>Pseudomonadota</taxon>
        <taxon>Alphaproteobacteria</taxon>
        <taxon>Hyphomicrobiales</taxon>
        <taxon>Chelatococcaceae</taxon>
        <taxon>Camelimonas</taxon>
    </lineage>
</organism>
<comment type="caution">
    <text evidence="2">The sequence shown here is derived from an EMBL/GenBank/DDBJ whole genome shotgun (WGS) entry which is preliminary data.</text>
</comment>
<sequence>MSLRIAIIVTHLLGVGHLTRAAALARALAARGHAVQLISGGQPTPLLRAEGVELIQLPALHVVGTAFSDLREGDGAPLRPETARRRIAITGDALRRLQPHVLVTELFPFGRRALGTEFKAILDAAAQLARPPLVLASVRDILARPAKQAKIDAAHALLRARYDGVLVHSDPALAPLEASWPIASDLKPRLHYTGYVDDSRPAAPLAAADRSHGDIIVSGGGSAAALPLLNIALAAAAADPQQRLWRLLVGHKVAEDAMASLRLAATPNVVIERARPDFRELLRRCAASISQCGYNTALDILATDAPAVVAPFTEAGETEQAQRAALFAARGLVQNLALEGATAATLLAAIGAAQAGSRAGDHGVAVNGAGRAAKIIEQLAAGRTPVASHGAPALVASLAATLQPARAALDRAADAGRTVAFWHRDDDAIAPTPQLERLLELTRAHGTPLAIAAIPAHATPELAARLASERHVAVLVHGLSHENRAPGDARKGEFSHGEPAELAQRAADGLARIRALFGAQARPVFTPPWNRISPALTPRLAGVGFAGLSTFRQRPARFAAPGLVQVNTHVDPIAWRGDRSLADQATLAETLRQAIACFMAAADPEPVGLLTHHLAHDARIDAFVAGLLDLIASHPAARITAIDDALDRKTATPGQEKAATPR</sequence>
<dbReference type="GO" id="GO:0016758">
    <property type="term" value="F:hexosyltransferase activity"/>
    <property type="evidence" value="ECO:0007669"/>
    <property type="project" value="InterPro"/>
</dbReference>
<dbReference type="Proteomes" id="UP000294881">
    <property type="component" value="Unassembled WGS sequence"/>
</dbReference>
<evidence type="ECO:0000313" key="3">
    <source>
        <dbReference type="Proteomes" id="UP000294881"/>
    </source>
</evidence>
<dbReference type="SUPFAM" id="SSF88713">
    <property type="entry name" value="Glycoside hydrolase/deacetylase"/>
    <property type="match status" value="1"/>
</dbReference>
<keyword evidence="2" id="KW-0808">Transferase</keyword>
<dbReference type="GO" id="GO:0005975">
    <property type="term" value="P:carbohydrate metabolic process"/>
    <property type="evidence" value="ECO:0007669"/>
    <property type="project" value="InterPro"/>
</dbReference>
<accession>A0A4R2GYV1</accession>
<evidence type="ECO:0000259" key="1">
    <source>
        <dbReference type="Pfam" id="PF04101"/>
    </source>
</evidence>
<reference evidence="2 3" key="1">
    <citation type="submission" date="2019-03" db="EMBL/GenBank/DDBJ databases">
        <title>Genomic Encyclopedia of Type Strains, Phase IV (KMG-IV): sequencing the most valuable type-strain genomes for metagenomic binning, comparative biology and taxonomic classification.</title>
        <authorList>
            <person name="Goeker M."/>
        </authorList>
    </citation>
    <scope>NUCLEOTIDE SEQUENCE [LARGE SCALE GENOMIC DNA]</scope>
    <source>
        <strain evidence="2 3">DSM 22958</strain>
    </source>
</reference>
<dbReference type="InterPro" id="IPR011330">
    <property type="entry name" value="Glyco_hydro/deAcase_b/a-brl"/>
</dbReference>
<dbReference type="OrthoDB" id="503443at2"/>
<dbReference type="InterPro" id="IPR007235">
    <property type="entry name" value="Glyco_trans_28_C"/>
</dbReference>
<protein>
    <submittedName>
        <fullName evidence="2">Putative glycosyltransferase</fullName>
    </submittedName>
</protein>